<dbReference type="SUPFAM" id="SSF55729">
    <property type="entry name" value="Acyl-CoA N-acyltransferases (Nat)"/>
    <property type="match status" value="1"/>
</dbReference>
<accession>A0A1R4KCU5</accession>
<name>A0A1R4KCU5_9ACTN</name>
<organism evidence="2 3">
    <name type="scientific">Luteococcus japonicus LSP_Lj1</name>
    <dbReference type="NCBI Taxonomy" id="1255658"/>
    <lineage>
        <taxon>Bacteria</taxon>
        <taxon>Bacillati</taxon>
        <taxon>Actinomycetota</taxon>
        <taxon>Actinomycetes</taxon>
        <taxon>Propionibacteriales</taxon>
        <taxon>Propionibacteriaceae</taxon>
        <taxon>Luteococcus</taxon>
    </lineage>
</organism>
<dbReference type="AlphaFoldDB" id="A0A1R4KCU5"/>
<proteinExistence type="predicted"/>
<dbReference type="GO" id="GO:0016747">
    <property type="term" value="F:acyltransferase activity, transferring groups other than amino-acyl groups"/>
    <property type="evidence" value="ECO:0007669"/>
    <property type="project" value="InterPro"/>
</dbReference>
<dbReference type="EMBL" id="FUKQ01000047">
    <property type="protein sequence ID" value="SJN42068.1"/>
    <property type="molecule type" value="Genomic_DNA"/>
</dbReference>
<gene>
    <name evidence="2" type="ORF">FM114_13290</name>
</gene>
<evidence type="ECO:0000313" key="2">
    <source>
        <dbReference type="EMBL" id="SJN42068.1"/>
    </source>
</evidence>
<reference evidence="2 3" key="1">
    <citation type="submission" date="2017-02" db="EMBL/GenBank/DDBJ databases">
        <authorList>
            <person name="Peterson S.W."/>
        </authorList>
    </citation>
    <scope>NUCLEOTIDE SEQUENCE [LARGE SCALE GENOMIC DNA]</scope>
    <source>
        <strain evidence="2 3">LSP_Lj1</strain>
    </source>
</reference>
<dbReference type="STRING" id="1255658.FM114_13290"/>
<protein>
    <submittedName>
        <fullName evidence="2">GCN5-related N-acetyltransferase</fullName>
    </submittedName>
</protein>
<dbReference type="Gene3D" id="3.40.630.30">
    <property type="match status" value="1"/>
</dbReference>
<dbReference type="InterPro" id="IPR000182">
    <property type="entry name" value="GNAT_dom"/>
</dbReference>
<dbReference type="PANTHER" id="PTHR43610">
    <property type="entry name" value="BLL6696 PROTEIN"/>
    <property type="match status" value="1"/>
</dbReference>
<feature type="domain" description="N-acetyltransferase" evidence="1">
    <location>
        <begin position="15"/>
        <end position="168"/>
    </location>
</feature>
<sequence>MTATLPTGRDLRGPRLVAHPFTEQDCTDLVPVLMDERSYAHGWVMHHRPSTLENATRMARDWINPGSWDGKGQGRLSYCFRLAADCDLGTAGTFVGSSSLGEVNLQREQLHLGWTIYAPAFWGSGTNAEAKWLLLREAFEGCGMGRVKIQTDILNTRSQAAIERLGATREGVLRRDQPREDGTWRDTVVFSILADEWPRVEQGLLARLPTPPM</sequence>
<keyword evidence="3" id="KW-1185">Reference proteome</keyword>
<dbReference type="Proteomes" id="UP000188342">
    <property type="component" value="Unassembled WGS sequence"/>
</dbReference>
<dbReference type="OrthoDB" id="9795199at2"/>
<evidence type="ECO:0000313" key="3">
    <source>
        <dbReference type="Proteomes" id="UP000188342"/>
    </source>
</evidence>
<dbReference type="InterPro" id="IPR016181">
    <property type="entry name" value="Acyl_CoA_acyltransferase"/>
</dbReference>
<keyword evidence="2" id="KW-0808">Transferase</keyword>
<dbReference type="PANTHER" id="PTHR43610:SF1">
    <property type="entry name" value="N-ACETYLTRANSFERASE DOMAIN-CONTAINING PROTEIN"/>
    <property type="match status" value="1"/>
</dbReference>
<dbReference type="Pfam" id="PF13302">
    <property type="entry name" value="Acetyltransf_3"/>
    <property type="match status" value="1"/>
</dbReference>
<evidence type="ECO:0000259" key="1">
    <source>
        <dbReference type="Pfam" id="PF13302"/>
    </source>
</evidence>
<dbReference type="RefSeq" id="WP_094765607.1">
    <property type="nucleotide sequence ID" value="NZ_FUKQ01000047.1"/>
</dbReference>